<evidence type="ECO:0000256" key="1">
    <source>
        <dbReference type="SAM" id="MobiDB-lite"/>
    </source>
</evidence>
<feature type="compositionally biased region" description="Basic and acidic residues" evidence="1">
    <location>
        <begin position="95"/>
        <end position="104"/>
    </location>
</feature>
<dbReference type="EMBL" id="JAHUTJ010017683">
    <property type="protein sequence ID" value="MED6271022.1"/>
    <property type="molecule type" value="Genomic_DNA"/>
</dbReference>
<name>A0ABU7D7A9_9TELE</name>
<gene>
    <name evidence="2" type="ORF">CHARACLAT_016141</name>
</gene>
<feature type="region of interest" description="Disordered" evidence="1">
    <location>
        <begin position="73"/>
        <end position="104"/>
    </location>
</feature>
<reference evidence="2 3" key="1">
    <citation type="submission" date="2021-06" db="EMBL/GenBank/DDBJ databases">
        <authorList>
            <person name="Palmer J.M."/>
        </authorList>
    </citation>
    <scope>NUCLEOTIDE SEQUENCE [LARGE SCALE GENOMIC DNA]</scope>
    <source>
        <strain evidence="2 3">CL_MEX2019</strain>
        <tissue evidence="2">Muscle</tissue>
    </source>
</reference>
<keyword evidence="3" id="KW-1185">Reference proteome</keyword>
<sequence length="104" mass="11695">MFVPLFLPCLHPDLLLRSIYPTCTPLSLSTPLSCPTRSMTDLSSSTEFPSFRLLLLYFQPDLPQTFALHRFLKGNSEEDGGPAAQNRACGKTRRHNNDPHQHNA</sequence>
<evidence type="ECO:0000313" key="3">
    <source>
        <dbReference type="Proteomes" id="UP001352852"/>
    </source>
</evidence>
<organism evidence="2 3">
    <name type="scientific">Characodon lateralis</name>
    <dbReference type="NCBI Taxonomy" id="208331"/>
    <lineage>
        <taxon>Eukaryota</taxon>
        <taxon>Metazoa</taxon>
        <taxon>Chordata</taxon>
        <taxon>Craniata</taxon>
        <taxon>Vertebrata</taxon>
        <taxon>Euteleostomi</taxon>
        <taxon>Actinopterygii</taxon>
        <taxon>Neopterygii</taxon>
        <taxon>Teleostei</taxon>
        <taxon>Neoteleostei</taxon>
        <taxon>Acanthomorphata</taxon>
        <taxon>Ovalentaria</taxon>
        <taxon>Atherinomorphae</taxon>
        <taxon>Cyprinodontiformes</taxon>
        <taxon>Goodeidae</taxon>
        <taxon>Characodon</taxon>
    </lineage>
</organism>
<accession>A0ABU7D7A9</accession>
<comment type="caution">
    <text evidence="2">The sequence shown here is derived from an EMBL/GenBank/DDBJ whole genome shotgun (WGS) entry which is preliminary data.</text>
</comment>
<proteinExistence type="predicted"/>
<dbReference type="Proteomes" id="UP001352852">
    <property type="component" value="Unassembled WGS sequence"/>
</dbReference>
<evidence type="ECO:0000313" key="2">
    <source>
        <dbReference type="EMBL" id="MED6271022.1"/>
    </source>
</evidence>
<protein>
    <submittedName>
        <fullName evidence="2">Uncharacterized protein</fullName>
    </submittedName>
</protein>